<name>V5GLM1_KALBG</name>
<feature type="region of interest" description="Disordered" evidence="1">
    <location>
        <begin position="447"/>
        <end position="467"/>
    </location>
</feature>
<sequence length="467" mass="50535">MLQSNTDATSFKLQPAPRPKSKKRPQNPPPVLTLSPNASASTDGADTKSLRSCFEDEDEAITPKASSFHIFLDDKHDVSDSDATISSRRLRSSSTSISSATSTKSLSSVNRLLSALSPTTPTRRPQSLTSPSATVTVMLTNKSPTPSSPLFPRRTLMRSLSSTCVNIRSPTTPLTPSPGATLRKRMGWRGAQSAQLADETAIIMSPGSPLTPRRADALHTPTQASISSIPENEPLSATLKALGAKRRTERFASTCAPLLSPDGADVKSPNSEKFELMTATRKIFHLPTWVRFEAKHHARTQAAEENRQAAAGFEELRKKISTESMMEYVVMRGEALPKTNWIGETRLDTWHTRPLKPSHEEESVSSEMITRGGRSVENRPLGKKKGLRTRIVMAAVIVMIVAAVVANVVIIAQARKVSQGQGDKGRMAYDPLVGRIGPGFVLPPTMTTTVPDARSSSVARAAQLSQP</sequence>
<keyword evidence="2" id="KW-0472">Membrane</keyword>
<feature type="region of interest" description="Disordered" evidence="1">
    <location>
        <begin position="355"/>
        <end position="381"/>
    </location>
</feature>
<feature type="region of interest" description="Disordered" evidence="1">
    <location>
        <begin position="79"/>
        <end position="104"/>
    </location>
</feature>
<keyword evidence="2" id="KW-0812">Transmembrane</keyword>
<keyword evidence="2" id="KW-1133">Transmembrane helix</keyword>
<dbReference type="HOGENOM" id="CLU_028488_0_0_1"/>
<reference evidence="4" key="1">
    <citation type="journal article" date="2013" name="Genome Announc.">
        <title>Draft genome sequence of Pseudozyma brasiliensis sp. nov. strain GHG001, a high producer of endo-1,4-xylanase isolated from an insect pest of sugarcane.</title>
        <authorList>
            <person name="Oliveira J.V.D.C."/>
            <person name="dos Santos R.A.C."/>
            <person name="Borges T.A."/>
            <person name="Riano-Pachon D.M."/>
            <person name="Goldman G.H."/>
        </authorList>
    </citation>
    <scope>NUCLEOTIDE SEQUENCE [LARGE SCALE GENOMIC DNA]</scope>
    <source>
        <strain evidence="4">GHG001</strain>
    </source>
</reference>
<organism evidence="3 4">
    <name type="scientific">Kalmanozyma brasiliensis (strain GHG001)</name>
    <name type="common">Yeast</name>
    <name type="synonym">Pseudozyma brasiliensis</name>
    <dbReference type="NCBI Taxonomy" id="1365824"/>
    <lineage>
        <taxon>Eukaryota</taxon>
        <taxon>Fungi</taxon>
        <taxon>Dikarya</taxon>
        <taxon>Basidiomycota</taxon>
        <taxon>Ustilaginomycotina</taxon>
        <taxon>Ustilaginomycetes</taxon>
        <taxon>Ustilaginales</taxon>
        <taxon>Ustilaginaceae</taxon>
        <taxon>Kalmanozyma</taxon>
    </lineage>
</organism>
<proteinExistence type="predicted"/>
<evidence type="ECO:0000313" key="4">
    <source>
        <dbReference type="Proteomes" id="UP000019377"/>
    </source>
</evidence>
<dbReference type="AlphaFoldDB" id="V5GLM1"/>
<dbReference type="EMBL" id="KI545867">
    <property type="protein sequence ID" value="EST06867.1"/>
    <property type="molecule type" value="Genomic_DNA"/>
</dbReference>
<keyword evidence="4" id="KW-1185">Reference proteome</keyword>
<accession>V5GLM1</accession>
<evidence type="ECO:0000256" key="2">
    <source>
        <dbReference type="SAM" id="Phobius"/>
    </source>
</evidence>
<dbReference type="STRING" id="1365824.V5GLM1"/>
<feature type="region of interest" description="Disordered" evidence="1">
    <location>
        <begin position="1"/>
        <end position="48"/>
    </location>
</feature>
<feature type="compositionally biased region" description="Polar residues" evidence="1">
    <location>
        <begin position="34"/>
        <end position="44"/>
    </location>
</feature>
<gene>
    <name evidence="3" type="ORF">PSEUBRA_SCAF24g01442</name>
</gene>
<feature type="transmembrane region" description="Helical" evidence="2">
    <location>
        <begin position="391"/>
        <end position="412"/>
    </location>
</feature>
<feature type="compositionally biased region" description="Low complexity" evidence="1">
    <location>
        <begin position="83"/>
        <end position="104"/>
    </location>
</feature>
<feature type="compositionally biased region" description="Polar residues" evidence="1">
    <location>
        <begin position="1"/>
        <end position="12"/>
    </location>
</feature>
<evidence type="ECO:0000313" key="3">
    <source>
        <dbReference type="EMBL" id="EST06867.1"/>
    </source>
</evidence>
<evidence type="ECO:0000256" key="1">
    <source>
        <dbReference type="SAM" id="MobiDB-lite"/>
    </source>
</evidence>
<dbReference type="eggNOG" id="ENOG502TDG2">
    <property type="taxonomic scope" value="Eukaryota"/>
</dbReference>
<protein>
    <submittedName>
        <fullName evidence="3">Uncharacterized protein</fullName>
    </submittedName>
</protein>
<dbReference type="Proteomes" id="UP000019377">
    <property type="component" value="Unassembled WGS sequence"/>
</dbReference>
<dbReference type="OrthoDB" id="2555377at2759"/>